<gene>
    <name evidence="2" type="ORF">BCR44DRAFT_1018247</name>
</gene>
<comment type="caution">
    <text evidence="2">The sequence shown here is derived from an EMBL/GenBank/DDBJ whole genome shotgun (WGS) entry which is preliminary data.</text>
</comment>
<evidence type="ECO:0000313" key="3">
    <source>
        <dbReference type="Proteomes" id="UP000193411"/>
    </source>
</evidence>
<dbReference type="Proteomes" id="UP000193411">
    <property type="component" value="Unassembled WGS sequence"/>
</dbReference>
<keyword evidence="1" id="KW-0472">Membrane</keyword>
<sequence length="102" mass="11400">MSDDMYTQAKGTGTQRHLIHLLSVASDTPPQKTSGHGCHETSDDAYKEPFRTELIQLPIICIMTTTVLLGCLRSRSGRGRRSQYDSIKLEPETHSPTLEWVA</sequence>
<protein>
    <submittedName>
        <fullName evidence="2">Uncharacterized protein</fullName>
    </submittedName>
</protein>
<evidence type="ECO:0000256" key="1">
    <source>
        <dbReference type="SAM" id="Phobius"/>
    </source>
</evidence>
<keyword evidence="1" id="KW-1133">Transmembrane helix</keyword>
<dbReference type="EMBL" id="MCFL01000100">
    <property type="protein sequence ID" value="ORZ30145.1"/>
    <property type="molecule type" value="Genomic_DNA"/>
</dbReference>
<feature type="transmembrane region" description="Helical" evidence="1">
    <location>
        <begin position="54"/>
        <end position="72"/>
    </location>
</feature>
<name>A0A1Y2H6K0_9FUNG</name>
<keyword evidence="3" id="KW-1185">Reference proteome</keyword>
<keyword evidence="1" id="KW-0812">Transmembrane</keyword>
<proteinExistence type="predicted"/>
<dbReference type="AlphaFoldDB" id="A0A1Y2H6K0"/>
<organism evidence="2 3">
    <name type="scientific">Catenaria anguillulae PL171</name>
    <dbReference type="NCBI Taxonomy" id="765915"/>
    <lineage>
        <taxon>Eukaryota</taxon>
        <taxon>Fungi</taxon>
        <taxon>Fungi incertae sedis</taxon>
        <taxon>Blastocladiomycota</taxon>
        <taxon>Blastocladiomycetes</taxon>
        <taxon>Blastocladiales</taxon>
        <taxon>Catenariaceae</taxon>
        <taxon>Catenaria</taxon>
    </lineage>
</organism>
<accession>A0A1Y2H6K0</accession>
<reference evidence="2 3" key="1">
    <citation type="submission" date="2016-07" db="EMBL/GenBank/DDBJ databases">
        <title>Pervasive Adenine N6-methylation of Active Genes in Fungi.</title>
        <authorList>
            <consortium name="DOE Joint Genome Institute"/>
            <person name="Mondo S.J."/>
            <person name="Dannebaum R.O."/>
            <person name="Kuo R.C."/>
            <person name="Labutti K."/>
            <person name="Haridas S."/>
            <person name="Kuo A."/>
            <person name="Salamov A."/>
            <person name="Ahrendt S.R."/>
            <person name="Lipzen A."/>
            <person name="Sullivan W."/>
            <person name="Andreopoulos W.B."/>
            <person name="Clum A."/>
            <person name="Lindquist E."/>
            <person name="Daum C."/>
            <person name="Ramamoorthy G.K."/>
            <person name="Gryganskyi A."/>
            <person name="Culley D."/>
            <person name="Magnuson J.K."/>
            <person name="James T.Y."/>
            <person name="O'Malley M.A."/>
            <person name="Stajich J.E."/>
            <person name="Spatafora J.W."/>
            <person name="Visel A."/>
            <person name="Grigoriev I.V."/>
        </authorList>
    </citation>
    <scope>NUCLEOTIDE SEQUENCE [LARGE SCALE GENOMIC DNA]</scope>
    <source>
        <strain evidence="2 3">PL171</strain>
    </source>
</reference>
<evidence type="ECO:0000313" key="2">
    <source>
        <dbReference type="EMBL" id="ORZ30145.1"/>
    </source>
</evidence>